<protein>
    <submittedName>
        <fullName evidence="1">Uncharacterized protein</fullName>
    </submittedName>
</protein>
<evidence type="ECO:0000313" key="2">
    <source>
        <dbReference type="Proteomes" id="UP000648352"/>
    </source>
</evidence>
<reference evidence="1 2" key="1">
    <citation type="submission" date="2020-08" db="EMBL/GenBank/DDBJ databases">
        <title>A Genomic Blueprint of the Chicken Gut Microbiome.</title>
        <authorList>
            <person name="Gilroy R."/>
            <person name="Ravi A."/>
            <person name="Getino M."/>
            <person name="Pursley I."/>
            <person name="Horton D.L."/>
            <person name="Alikhan N.-F."/>
            <person name="Baker D."/>
            <person name="Gharbi K."/>
            <person name="Hall N."/>
            <person name="Watson M."/>
            <person name="Adriaenssens E.M."/>
            <person name="Foster-Nyarko E."/>
            <person name="Jarju S."/>
            <person name="Secka A."/>
            <person name="Antonio M."/>
            <person name="Oren A."/>
            <person name="Chaudhuri R."/>
            <person name="La Ragione R.M."/>
            <person name="Hildebrand F."/>
            <person name="Pallen M.J."/>
        </authorList>
    </citation>
    <scope>NUCLEOTIDE SEQUENCE [LARGE SCALE GENOMIC DNA]</scope>
    <source>
        <strain evidence="1 2">Sa4CUA7</strain>
    </source>
</reference>
<comment type="caution">
    <text evidence="1">The sequence shown here is derived from an EMBL/GenBank/DDBJ whole genome shotgun (WGS) entry which is preliminary data.</text>
</comment>
<dbReference type="EMBL" id="JACSQP010000001">
    <property type="protein sequence ID" value="MBD7956145.1"/>
    <property type="molecule type" value="Genomic_DNA"/>
</dbReference>
<dbReference type="Proteomes" id="UP000648352">
    <property type="component" value="Unassembled WGS sequence"/>
</dbReference>
<proteinExistence type="predicted"/>
<sequence>MVYLLVGGPRARQLVDDLPRGYRPVQSDSGSAVVPLLEDLVVEEAVWTGGSAYALV</sequence>
<dbReference type="RefSeq" id="WP_191717176.1">
    <property type="nucleotide sequence ID" value="NZ_JACSQP010000001.1"/>
</dbReference>
<accession>A0ABR8RY30</accession>
<name>A0ABR8RY30_9MICO</name>
<evidence type="ECO:0000313" key="1">
    <source>
        <dbReference type="EMBL" id="MBD7956145.1"/>
    </source>
</evidence>
<keyword evidence="2" id="KW-1185">Reference proteome</keyword>
<gene>
    <name evidence="1" type="ORF">H9651_00650</name>
</gene>
<organism evidence="1 2">
    <name type="scientific">Microbacterium pullorum</name>
    <dbReference type="NCBI Taxonomy" id="2762236"/>
    <lineage>
        <taxon>Bacteria</taxon>
        <taxon>Bacillati</taxon>
        <taxon>Actinomycetota</taxon>
        <taxon>Actinomycetes</taxon>
        <taxon>Micrococcales</taxon>
        <taxon>Microbacteriaceae</taxon>
        <taxon>Microbacterium</taxon>
    </lineage>
</organism>